<accession>A0ABS3QI90</accession>
<sequence length="280" mass="30491">MSTEKSIIYWIGQEPTGPGQSPTLDQMPAAVSIVPLAFCGIDVATNSLTYGLLTEQNSAATIQGWIKTVRANGTKVVLSILSTAYEEVDPQQFAQNVKRAVAEWGVDGIDLDYEPPTYDPKKQQHVLAVVKALRLALGADALLMAPIYSAWSDKSFLQDYAAQLDLLTTMDYTPYSGLAYTEQQFEKYAHAIGSSEKLAVGVSCMSGPKSPHPNNFTPLADVITLTQWEPANGTKAGVMLYTFSYDLKVRMVTPKNGNPYDAGTGQPDETWTNTILKNLP</sequence>
<dbReference type="SUPFAM" id="SSF51445">
    <property type="entry name" value="(Trans)glycosidases"/>
    <property type="match status" value="1"/>
</dbReference>
<keyword evidence="3" id="KW-0732">Signal</keyword>
<dbReference type="InterPro" id="IPR001579">
    <property type="entry name" value="Glyco_hydro_18_chit_AS"/>
</dbReference>
<feature type="domain" description="GH18" evidence="7">
    <location>
        <begin position="4"/>
        <end position="280"/>
    </location>
</feature>
<evidence type="ECO:0000256" key="1">
    <source>
        <dbReference type="ARBA" id="ARBA00009336"/>
    </source>
</evidence>
<evidence type="ECO:0000256" key="3">
    <source>
        <dbReference type="ARBA" id="ARBA00022729"/>
    </source>
</evidence>
<dbReference type="InterPro" id="IPR017853">
    <property type="entry name" value="GH"/>
</dbReference>
<evidence type="ECO:0000313" key="8">
    <source>
        <dbReference type="EMBL" id="MBO2010949.1"/>
    </source>
</evidence>
<keyword evidence="5" id="KW-0326">Glycosidase</keyword>
<dbReference type="Proteomes" id="UP000664369">
    <property type="component" value="Unassembled WGS sequence"/>
</dbReference>
<proteinExistence type="inferred from homology"/>
<gene>
    <name evidence="8" type="ORF">J4E00_17950</name>
</gene>
<evidence type="ECO:0000256" key="2">
    <source>
        <dbReference type="ARBA" id="ARBA00012566"/>
    </source>
</evidence>
<dbReference type="RefSeq" id="WP_208176646.1">
    <property type="nucleotide sequence ID" value="NZ_JAGETZ010000009.1"/>
</dbReference>
<evidence type="ECO:0000256" key="4">
    <source>
        <dbReference type="ARBA" id="ARBA00022801"/>
    </source>
</evidence>
<comment type="caution">
    <text evidence="8">The sequence shown here is derived from an EMBL/GenBank/DDBJ whole genome shotgun (WGS) entry which is preliminary data.</text>
</comment>
<evidence type="ECO:0000313" key="9">
    <source>
        <dbReference type="Proteomes" id="UP000664369"/>
    </source>
</evidence>
<dbReference type="EC" id="3.2.1.96" evidence="2"/>
<evidence type="ECO:0000259" key="7">
    <source>
        <dbReference type="PROSITE" id="PS51910"/>
    </source>
</evidence>
<dbReference type="InterPro" id="IPR001223">
    <property type="entry name" value="Glyco_hydro18_cat"/>
</dbReference>
<protein>
    <recommendedName>
        <fullName evidence="2">mannosyl-glycoprotein endo-beta-N-acetylglucosaminidase</fullName>
        <ecNumber evidence="2">3.2.1.96</ecNumber>
    </recommendedName>
</protein>
<reference evidence="8 9" key="1">
    <citation type="submission" date="2021-03" db="EMBL/GenBank/DDBJ databases">
        <authorList>
            <person name="Kim M.K."/>
        </authorList>
    </citation>
    <scope>NUCLEOTIDE SEQUENCE [LARGE SCALE GENOMIC DNA]</scope>
    <source>
        <strain evidence="8 9">BT442</strain>
    </source>
</reference>
<dbReference type="PROSITE" id="PS01095">
    <property type="entry name" value="GH18_1"/>
    <property type="match status" value="1"/>
</dbReference>
<organism evidence="8 9">
    <name type="scientific">Hymenobacter negativus</name>
    <dbReference type="NCBI Taxonomy" id="2795026"/>
    <lineage>
        <taxon>Bacteria</taxon>
        <taxon>Pseudomonadati</taxon>
        <taxon>Bacteroidota</taxon>
        <taxon>Cytophagia</taxon>
        <taxon>Cytophagales</taxon>
        <taxon>Hymenobacteraceae</taxon>
        <taxon>Hymenobacter</taxon>
    </lineage>
</organism>
<dbReference type="PROSITE" id="PS51910">
    <property type="entry name" value="GH18_2"/>
    <property type="match status" value="1"/>
</dbReference>
<dbReference type="Pfam" id="PF23916">
    <property type="entry name" value="TIM-barrel_EndoS"/>
    <property type="match status" value="1"/>
</dbReference>
<comment type="similarity">
    <text evidence="1">Belongs to the glycosyl hydrolase 18 family.</text>
</comment>
<keyword evidence="9" id="KW-1185">Reference proteome</keyword>
<evidence type="ECO:0000256" key="5">
    <source>
        <dbReference type="ARBA" id="ARBA00023295"/>
    </source>
</evidence>
<evidence type="ECO:0000256" key="6">
    <source>
        <dbReference type="ARBA" id="ARBA00034414"/>
    </source>
</evidence>
<name>A0ABS3QI90_9BACT</name>
<dbReference type="EMBL" id="JAGETZ010000009">
    <property type="protein sequence ID" value="MBO2010949.1"/>
    <property type="molecule type" value="Genomic_DNA"/>
</dbReference>
<dbReference type="InterPro" id="IPR057016">
    <property type="entry name" value="EndoS_F2-like_TIM-barrel"/>
</dbReference>
<dbReference type="Gene3D" id="3.20.20.80">
    <property type="entry name" value="Glycosidases"/>
    <property type="match status" value="1"/>
</dbReference>
<comment type="catalytic activity">
    <reaction evidence="6">
        <text>an N(4)-(oligosaccharide-(1-&gt;3)-[oligosaccharide-(1-&gt;6)]-beta-D-Man-(1-&gt;4)-beta-D-GlcNAc-(1-&gt;4)-alpha-D-GlcNAc)-L-asparaginyl-[protein] + H2O = an oligosaccharide-(1-&gt;3)-[oligosaccharide-(1-&gt;6)]-beta-D-Man-(1-&gt;4)-D-GlcNAc + N(4)-(N-acetyl-beta-D-glucosaminyl)-L-asparaginyl-[protein]</text>
        <dbReference type="Rhea" id="RHEA:73067"/>
        <dbReference type="Rhea" id="RHEA-COMP:12603"/>
        <dbReference type="Rhea" id="RHEA-COMP:18176"/>
        <dbReference type="ChEBI" id="CHEBI:15377"/>
        <dbReference type="ChEBI" id="CHEBI:132248"/>
        <dbReference type="ChEBI" id="CHEBI:192714"/>
        <dbReference type="ChEBI" id="CHEBI:192715"/>
        <dbReference type="EC" id="3.2.1.96"/>
    </reaction>
</comment>
<keyword evidence="4" id="KW-0378">Hydrolase</keyword>